<accession>A0A1J4MYX8</accession>
<proteinExistence type="predicted"/>
<dbReference type="GeneID" id="92367542"/>
<dbReference type="EMBL" id="LRBS01000002">
    <property type="protein sequence ID" value="OII78300.1"/>
    <property type="molecule type" value="Genomic_DNA"/>
</dbReference>
<evidence type="ECO:0000313" key="2">
    <source>
        <dbReference type="Proteomes" id="UP000186804"/>
    </source>
</evidence>
<evidence type="ECO:0000313" key="1">
    <source>
        <dbReference type="EMBL" id="OII78300.1"/>
    </source>
</evidence>
<dbReference type="Proteomes" id="UP000186804">
    <property type="component" value="Unassembled WGS sequence"/>
</dbReference>
<reference evidence="1 2" key="1">
    <citation type="submission" date="2016-10" db="EMBL/GenBank/DDBJ databases">
        <title>Reductive evolution of mitochondrial metabolism and differential evolution of invasion-related proteins in Cryptosporidium.</title>
        <authorList>
            <person name="Liu S."/>
            <person name="Roellig D.M."/>
            <person name="Guo Y."/>
            <person name="Li N."/>
            <person name="Frace M.A."/>
            <person name="Tang K."/>
            <person name="Zhang L."/>
            <person name="Feng Y."/>
            <person name="Xiao L."/>
        </authorList>
    </citation>
    <scope>NUCLEOTIDE SEQUENCE [LARGE SCALE GENOMIC DNA]</scope>
    <source>
        <strain evidence="1">30847</strain>
    </source>
</reference>
<dbReference type="VEuPathDB" id="CryptoDB:cand_033580"/>
<dbReference type="OrthoDB" id="342761at2759"/>
<dbReference type="AlphaFoldDB" id="A0A1J4MYX8"/>
<dbReference type="RefSeq" id="XP_067070146.1">
    <property type="nucleotide sequence ID" value="XM_067213584.1"/>
</dbReference>
<gene>
    <name evidence="1" type="ORF">cand_033580</name>
</gene>
<name>A0A1J4MYX8_9CRYT</name>
<sequence>MVDKTILIRSLTKEIRYLRNLCSCNSIHFSTDDSLLDEEESIIKSLEVDKIAGTLLLLQNSSEYDKLLNKIYLDIVEKSCGKKVDNEEKVFSNSKCDIITLFLKFQSEIKLLQTYKNLLKVDVAYAFSHIDDTLNDLNKLLNKSN</sequence>
<keyword evidence="2" id="KW-1185">Reference proteome</keyword>
<protein>
    <submittedName>
        <fullName evidence="1">Uncharacterized protein</fullName>
    </submittedName>
</protein>
<organism evidence="1 2">
    <name type="scientific">Cryptosporidium andersoni</name>
    <dbReference type="NCBI Taxonomy" id="117008"/>
    <lineage>
        <taxon>Eukaryota</taxon>
        <taxon>Sar</taxon>
        <taxon>Alveolata</taxon>
        <taxon>Apicomplexa</taxon>
        <taxon>Conoidasida</taxon>
        <taxon>Coccidia</taxon>
        <taxon>Eucoccidiorida</taxon>
        <taxon>Eimeriorina</taxon>
        <taxon>Cryptosporidiidae</taxon>
        <taxon>Cryptosporidium</taxon>
    </lineage>
</organism>
<comment type="caution">
    <text evidence="1">The sequence shown here is derived from an EMBL/GenBank/DDBJ whole genome shotgun (WGS) entry which is preliminary data.</text>
</comment>